<dbReference type="InterPro" id="IPR036236">
    <property type="entry name" value="Znf_C2H2_sf"/>
</dbReference>
<dbReference type="Pfam" id="PF00096">
    <property type="entry name" value="zf-C2H2"/>
    <property type="match status" value="2"/>
</dbReference>
<evidence type="ECO:0000256" key="6">
    <source>
        <dbReference type="ARBA" id="ARBA00022771"/>
    </source>
</evidence>
<evidence type="ECO:0000313" key="15">
    <source>
        <dbReference type="Proteomes" id="UP000539920"/>
    </source>
</evidence>
<evidence type="ECO:0000313" key="14">
    <source>
        <dbReference type="EMBL" id="NXM17472.1"/>
    </source>
</evidence>
<keyword evidence="6 12" id="KW-0863">Zinc-finger</keyword>
<feature type="domain" description="C2H2-type" evidence="13">
    <location>
        <begin position="12"/>
        <end position="39"/>
    </location>
</feature>
<comment type="caution">
    <text evidence="14">The sequence shown here is derived from an EMBL/GenBank/DDBJ whole genome shotgun (WGS) entry which is preliminary data.</text>
</comment>
<comment type="function">
    <text evidence="1">May be involved in transcriptional regulation.</text>
</comment>
<keyword evidence="8" id="KW-0805">Transcription regulation</keyword>
<keyword evidence="5" id="KW-0677">Repeat</keyword>
<feature type="domain" description="C2H2-type" evidence="13">
    <location>
        <begin position="40"/>
        <end position="62"/>
    </location>
</feature>
<evidence type="ECO:0000256" key="1">
    <source>
        <dbReference type="ARBA" id="ARBA00003767"/>
    </source>
</evidence>
<proteinExistence type="inferred from homology"/>
<feature type="non-terminal residue" evidence="14">
    <location>
        <position position="62"/>
    </location>
</feature>
<evidence type="ECO:0000256" key="9">
    <source>
        <dbReference type="ARBA" id="ARBA00023125"/>
    </source>
</evidence>
<keyword evidence="4" id="KW-0479">Metal-binding</keyword>
<dbReference type="SMART" id="SM00355">
    <property type="entry name" value="ZnF_C2H2"/>
    <property type="match status" value="2"/>
</dbReference>
<dbReference type="GO" id="GO:0008270">
    <property type="term" value="F:zinc ion binding"/>
    <property type="evidence" value="ECO:0007669"/>
    <property type="project" value="UniProtKB-KW"/>
</dbReference>
<dbReference type="EMBL" id="VXBC01007496">
    <property type="protein sequence ID" value="NXM17472.1"/>
    <property type="molecule type" value="Genomic_DNA"/>
</dbReference>
<keyword evidence="15" id="KW-1185">Reference proteome</keyword>
<keyword evidence="10" id="KW-0804">Transcription</keyword>
<dbReference type="GO" id="GO:0000981">
    <property type="term" value="F:DNA-binding transcription factor activity, RNA polymerase II-specific"/>
    <property type="evidence" value="ECO:0007669"/>
    <property type="project" value="TreeGrafter"/>
</dbReference>
<evidence type="ECO:0000256" key="12">
    <source>
        <dbReference type="PROSITE-ProRule" id="PRU00042"/>
    </source>
</evidence>
<accession>A0A7L0YLF3</accession>
<feature type="non-terminal residue" evidence="14">
    <location>
        <position position="1"/>
    </location>
</feature>
<organism evidence="14 15">
    <name type="scientific">Ploceus nigricollis</name>
    <dbReference type="NCBI Taxonomy" id="441696"/>
    <lineage>
        <taxon>Eukaryota</taxon>
        <taxon>Metazoa</taxon>
        <taxon>Chordata</taxon>
        <taxon>Craniata</taxon>
        <taxon>Vertebrata</taxon>
        <taxon>Euteleostomi</taxon>
        <taxon>Archelosauria</taxon>
        <taxon>Archosauria</taxon>
        <taxon>Dinosauria</taxon>
        <taxon>Saurischia</taxon>
        <taxon>Theropoda</taxon>
        <taxon>Coelurosauria</taxon>
        <taxon>Aves</taxon>
        <taxon>Neognathae</taxon>
        <taxon>Neoaves</taxon>
        <taxon>Telluraves</taxon>
        <taxon>Australaves</taxon>
        <taxon>Passeriformes</taxon>
        <taxon>Passeroidea</taxon>
        <taxon>Ploceidae</taxon>
        <taxon>Ploceinae</taxon>
        <taxon>Ploceus</taxon>
    </lineage>
</organism>
<dbReference type="GO" id="GO:0000978">
    <property type="term" value="F:RNA polymerase II cis-regulatory region sequence-specific DNA binding"/>
    <property type="evidence" value="ECO:0007669"/>
    <property type="project" value="TreeGrafter"/>
</dbReference>
<comment type="similarity">
    <text evidence="3">Belongs to the krueppel C2H2-type zinc-finger protein family.</text>
</comment>
<keyword evidence="11" id="KW-0539">Nucleus</keyword>
<dbReference type="FunFam" id="3.30.160.60:FF:000009">
    <property type="entry name" value="zinc finger protein 79 isoform X2"/>
    <property type="match status" value="1"/>
</dbReference>
<evidence type="ECO:0000256" key="7">
    <source>
        <dbReference type="ARBA" id="ARBA00022833"/>
    </source>
</evidence>
<evidence type="ECO:0000256" key="8">
    <source>
        <dbReference type="ARBA" id="ARBA00023015"/>
    </source>
</evidence>
<dbReference type="GO" id="GO:0005634">
    <property type="term" value="C:nucleus"/>
    <property type="evidence" value="ECO:0007669"/>
    <property type="project" value="UniProtKB-SubCell"/>
</dbReference>
<dbReference type="PANTHER" id="PTHR23226:SF416">
    <property type="entry name" value="FI01424P"/>
    <property type="match status" value="1"/>
</dbReference>
<dbReference type="PROSITE" id="PS50157">
    <property type="entry name" value="ZINC_FINGER_C2H2_2"/>
    <property type="match status" value="2"/>
</dbReference>
<comment type="subcellular location">
    <subcellularLocation>
        <location evidence="2">Nucleus</location>
    </subcellularLocation>
</comment>
<dbReference type="AlphaFoldDB" id="A0A7L0YLF3"/>
<dbReference type="Proteomes" id="UP000539920">
    <property type="component" value="Unassembled WGS sequence"/>
</dbReference>
<keyword evidence="9" id="KW-0238">DNA-binding</keyword>
<dbReference type="PANTHER" id="PTHR23226">
    <property type="entry name" value="ZINC FINGER AND SCAN DOMAIN-CONTAINING"/>
    <property type="match status" value="1"/>
</dbReference>
<evidence type="ECO:0000256" key="10">
    <source>
        <dbReference type="ARBA" id="ARBA00023163"/>
    </source>
</evidence>
<keyword evidence="7" id="KW-0862">Zinc</keyword>
<evidence type="ECO:0000256" key="3">
    <source>
        <dbReference type="ARBA" id="ARBA00006991"/>
    </source>
</evidence>
<dbReference type="SUPFAM" id="SSF57667">
    <property type="entry name" value="beta-beta-alpha zinc fingers"/>
    <property type="match status" value="1"/>
</dbReference>
<evidence type="ECO:0000256" key="4">
    <source>
        <dbReference type="ARBA" id="ARBA00022723"/>
    </source>
</evidence>
<name>A0A7L0YLF3_9PASE</name>
<protein>
    <submittedName>
        <fullName evidence="14">ZFP92 protein</fullName>
    </submittedName>
</protein>
<evidence type="ECO:0000256" key="5">
    <source>
        <dbReference type="ARBA" id="ARBA00022737"/>
    </source>
</evidence>
<reference evidence="14 15" key="1">
    <citation type="submission" date="2019-09" db="EMBL/GenBank/DDBJ databases">
        <title>Bird 10,000 Genomes (B10K) Project - Family phase.</title>
        <authorList>
            <person name="Zhang G."/>
        </authorList>
    </citation>
    <scope>NUCLEOTIDE SEQUENCE [LARGE SCALE GENOMIC DNA]</scope>
    <source>
        <strain evidence="14">B10K-DU-001-79</strain>
        <tissue evidence="14">Muscle</tissue>
    </source>
</reference>
<evidence type="ECO:0000256" key="2">
    <source>
        <dbReference type="ARBA" id="ARBA00004123"/>
    </source>
</evidence>
<evidence type="ECO:0000259" key="13">
    <source>
        <dbReference type="PROSITE" id="PS50157"/>
    </source>
</evidence>
<dbReference type="InterPro" id="IPR013087">
    <property type="entry name" value="Znf_C2H2_type"/>
</dbReference>
<gene>
    <name evidence="14" type="primary">Zfp92</name>
    <name evidence="14" type="ORF">PLONIG_R15058</name>
</gene>
<sequence length="62" mass="7381">ATQGTHTEERGLHCLDCRKGFRDNFSLVTHWRIHTRERPYEYPECGKSFSQSSHLTQHQRSH</sequence>
<dbReference type="Gene3D" id="3.30.160.60">
    <property type="entry name" value="Classic Zinc Finger"/>
    <property type="match status" value="2"/>
</dbReference>
<evidence type="ECO:0000256" key="11">
    <source>
        <dbReference type="ARBA" id="ARBA00023242"/>
    </source>
</evidence>
<dbReference type="PROSITE" id="PS00028">
    <property type="entry name" value="ZINC_FINGER_C2H2_1"/>
    <property type="match status" value="1"/>
</dbReference>